<accession>A0A162FBY1</accession>
<dbReference type="STRING" id="49547.MBCUR_16700"/>
<dbReference type="Proteomes" id="UP000077245">
    <property type="component" value="Unassembled WGS sequence"/>
</dbReference>
<reference evidence="1 2" key="1">
    <citation type="submission" date="2016-04" db="EMBL/GenBank/DDBJ databases">
        <title>Genome sequence of Methanobrevibacter curvatus DSM 11111.</title>
        <authorList>
            <person name="Poehlein A."/>
            <person name="Seedorf H."/>
            <person name="Daniel R."/>
        </authorList>
    </citation>
    <scope>NUCLEOTIDE SEQUENCE [LARGE SCALE GENOMIC DNA]</scope>
    <source>
        <strain evidence="1 2">DSM 11111</strain>
    </source>
</reference>
<comment type="caution">
    <text evidence="1">The sequence shown here is derived from an EMBL/GenBank/DDBJ whole genome shotgun (WGS) entry which is preliminary data.</text>
</comment>
<evidence type="ECO:0000313" key="2">
    <source>
        <dbReference type="Proteomes" id="UP000077245"/>
    </source>
</evidence>
<sequence>MIMKTDNAIRVEAINVLIKHLGPIDTEKFISMLSREKFDYTKWQENLWNEKTIEEIHQMGVDLENKKNNRDHE</sequence>
<protein>
    <submittedName>
        <fullName evidence="1">Uncharacterized protein</fullName>
    </submittedName>
</protein>
<gene>
    <name evidence="1" type="ORF">MBCUR_16700</name>
</gene>
<organism evidence="1 2">
    <name type="scientific">Methanobrevibacter curvatus</name>
    <dbReference type="NCBI Taxonomy" id="49547"/>
    <lineage>
        <taxon>Archaea</taxon>
        <taxon>Methanobacteriati</taxon>
        <taxon>Methanobacteriota</taxon>
        <taxon>Methanomada group</taxon>
        <taxon>Methanobacteria</taxon>
        <taxon>Methanobacteriales</taxon>
        <taxon>Methanobacteriaceae</taxon>
        <taxon>Methanobrevibacter</taxon>
    </lineage>
</organism>
<dbReference type="RefSeq" id="WP_084269655.1">
    <property type="nucleotide sequence ID" value="NZ_LWMV01000203.1"/>
</dbReference>
<dbReference type="EMBL" id="LWMV01000203">
    <property type="protein sequence ID" value="KZX10755.1"/>
    <property type="molecule type" value="Genomic_DNA"/>
</dbReference>
<proteinExistence type="predicted"/>
<dbReference type="AlphaFoldDB" id="A0A162FBY1"/>
<keyword evidence="2" id="KW-1185">Reference proteome</keyword>
<dbReference type="PATRIC" id="fig|49547.3.peg.1777"/>
<dbReference type="OrthoDB" id="77824at2157"/>
<evidence type="ECO:0000313" key="1">
    <source>
        <dbReference type="EMBL" id="KZX10755.1"/>
    </source>
</evidence>
<name>A0A162FBY1_9EURY</name>